<gene>
    <name evidence="2" type="ORF">CVV64_06045</name>
</gene>
<comment type="caution">
    <text evidence="2">The sequence shown here is derived from an EMBL/GenBank/DDBJ whole genome shotgun (WGS) entry which is preliminary data.</text>
</comment>
<reference evidence="2 3" key="1">
    <citation type="journal article" date="2017" name="ISME J.">
        <title>Potential for microbial H2 and metal transformations associated with novel bacteria and archaea in deep terrestrial subsurface sediments.</title>
        <authorList>
            <person name="Hernsdorf A.W."/>
            <person name="Amano Y."/>
            <person name="Miyakawa K."/>
            <person name="Ise K."/>
            <person name="Suzuki Y."/>
            <person name="Anantharaman K."/>
            <person name="Probst A."/>
            <person name="Burstein D."/>
            <person name="Thomas B.C."/>
            <person name="Banfield J.F."/>
        </authorList>
    </citation>
    <scope>NUCLEOTIDE SEQUENCE [LARGE SCALE GENOMIC DNA]</scope>
    <source>
        <strain evidence="2">HGW-Wallbacteria-1</strain>
    </source>
</reference>
<dbReference type="PANTHER" id="PTHR12558">
    <property type="entry name" value="CELL DIVISION CYCLE 16,23,27"/>
    <property type="match status" value="1"/>
</dbReference>
<dbReference type="SUPFAM" id="SSF48452">
    <property type="entry name" value="TPR-like"/>
    <property type="match status" value="4"/>
</dbReference>
<evidence type="ECO:0000313" key="3">
    <source>
        <dbReference type="Proteomes" id="UP000233256"/>
    </source>
</evidence>
<accession>A0A2N1PSK5</accession>
<name>A0A2N1PSK5_9BACT</name>
<dbReference type="PANTHER" id="PTHR12558:SF13">
    <property type="entry name" value="CELL DIVISION CYCLE PROTEIN 27 HOMOLOG"/>
    <property type="match status" value="1"/>
</dbReference>
<dbReference type="InterPro" id="IPR011990">
    <property type="entry name" value="TPR-like_helical_dom_sf"/>
</dbReference>
<evidence type="ECO:0000256" key="1">
    <source>
        <dbReference type="SAM" id="MobiDB-lite"/>
    </source>
</evidence>
<dbReference type="InterPro" id="IPR011717">
    <property type="entry name" value="TPR-4"/>
</dbReference>
<dbReference type="Proteomes" id="UP000233256">
    <property type="component" value="Unassembled WGS sequence"/>
</dbReference>
<dbReference type="InterPro" id="IPR019734">
    <property type="entry name" value="TPR_rpt"/>
</dbReference>
<feature type="region of interest" description="Disordered" evidence="1">
    <location>
        <begin position="644"/>
        <end position="663"/>
    </location>
</feature>
<dbReference type="Gene3D" id="1.25.40.10">
    <property type="entry name" value="Tetratricopeptide repeat domain"/>
    <property type="match status" value="9"/>
</dbReference>
<dbReference type="Pfam" id="PF13174">
    <property type="entry name" value="TPR_6"/>
    <property type="match status" value="3"/>
</dbReference>
<feature type="region of interest" description="Disordered" evidence="1">
    <location>
        <begin position="696"/>
        <end position="746"/>
    </location>
</feature>
<dbReference type="EMBL" id="PGXC01000003">
    <property type="protein sequence ID" value="PKK91328.1"/>
    <property type="molecule type" value="Genomic_DNA"/>
</dbReference>
<proteinExistence type="predicted"/>
<feature type="compositionally biased region" description="Polar residues" evidence="1">
    <location>
        <begin position="702"/>
        <end position="727"/>
    </location>
</feature>
<evidence type="ECO:0000313" key="2">
    <source>
        <dbReference type="EMBL" id="PKK91328.1"/>
    </source>
</evidence>
<dbReference type="GO" id="GO:0042802">
    <property type="term" value="F:identical protein binding"/>
    <property type="evidence" value="ECO:0007669"/>
    <property type="project" value="InterPro"/>
</dbReference>
<organism evidence="2 3">
    <name type="scientific">Candidatus Wallbacteria bacterium HGW-Wallbacteria-1</name>
    <dbReference type="NCBI Taxonomy" id="2013854"/>
    <lineage>
        <taxon>Bacteria</taxon>
        <taxon>Candidatus Walliibacteriota</taxon>
    </lineage>
</organism>
<evidence type="ECO:0008006" key="4">
    <source>
        <dbReference type="Google" id="ProtNLM"/>
    </source>
</evidence>
<dbReference type="Pfam" id="PF07721">
    <property type="entry name" value="TPR_4"/>
    <property type="match status" value="1"/>
</dbReference>
<sequence length="1748" mass="195910">MIHFFSFRLAMVLMIIFAFAMQNTPLWTASVMAGEKSEMSAMPASENTFDQSDQLADLESDASSHRGRGIASSPRGMIRAISKSGKGGRYQEILRDVREVLADPSRRGELKYHIARIQLLSGNFKQAAMDLEVFLETSPKGSAAVNALVSLASAYLGLGRHDLAEGVYRKLFREHSPDDLPEGLWYKYMVYRFPHVTSWNRFRNTLKDMLSSADAHELRDNGRALFNSRLDLDIMDSDRCLSFLEDLGKRTSSESLGRQMALCRAMIFNFDVDDYGAAADILEPVANSPGSGPDALRALFVLSFTRGFLQPDRNIPKAVSGFGRIVSQMLGKGDTASVEGETTEAWILPAAAYLHATLLISDKSRAAEAISLLDAVLPRDKIGKILWPEDDESILYGLCALTMAEILEISIGDLDRAEEYFRAVSGAFPKTFLSPRARTAIQRLPKAGRSRDRYLFNVATNYYKQGDIPKALETWGLISRDYPGSPLAGEAILESARILADDLLDSMSSLSLLQKFVDSKPSRAMASRAMFKIANILEYIGEYKRAMAEYDLIAGSDFDPILRRQAMSRKALILDRKYKKYKESAEIYETILQDNQDDRESDISRYNLALLYRDKLKKNDEAEKLFRRILADPTSVFRGRAYSALNPEKAPPPAEASEEEAGGDAALLAMAPSAALQTLIGRTPAGTTEEVSGVTTEEALHQSKNSETLVPSGSTVEVSQLQPSGTSLDAPVSQKAAGVTSESGTAVESAVESAESAESDAMGAIEEALAEDVADVARADEPMIRVRELLAGAAAIGSRAFEETLAGERAAMTEKADWKGLSLLLQEALPFAPDDLARVGLLHELSSILREKLGDATGYEDCLRGMIMLDADRELTARARVGLAGCFLSRGDFAMAAKLYSESTAPGARGRVPAEAMLGLADIAFRYGNDPQGSLESYRQAASMTDDPALVMSSLKGMARASLESGLARQGELFLSLLAESFPDHPEGIQAMLLLSCRRLQAGDRPGAIELASEILSAVGETTEAGPNEWITLAREIQETGKDPFRISRYREFVNKFPTSSELESVYVKMARALLRLGDIDEAAKIYSAMAYMFPRGEYFSESRKFTVLEPRYRELARISDEIEGRLNKGQFRLLEDLRYRRAEILVRDLGKLGLGKLYLSEFIYRYPASIRLAEARKMMDVSRGAASFESVMTYVDRNPDTMESLALLYSMAKIFQKDGLDPERSIELYSEIVRRYPASPLIVRVRENMADINERILRKYDLAAQELEKLVPLCSEGRRRIILTRLARLYSDKMKDRIASRKVMETLASAMEGEEKERQQEAISRSRAEDRIAEIRRNLFSSAGTEEGRELLLSLGEELEKAAIYDLAVVQYGDYVSLFSSHPTASGVQLKIASIQDRNLDKPLDAITSYRNYLRNYDPTEKRDVISFRIAQLLSKALRHSEAVKHLELWLKRYRDSKYIAEAEKLLARSRIESEKAGKTDEGDEQFQRKSRYDNVTADMLDIQVERYASSLTDQEVEVYKKISELQEKVIKDPGDSSAPKLLVEIAGLYSEKAGNFRRALEYLGKVVEYYQDYANASNTDLKAAELADEKLEDFEEALVYYRRFFDRHPSGAKGAFVCFKIAQIYQYRISDYESAREFYEKVFESYPDSEWEDDALYSAAMNYSENLRDYEMAVQIYQRLIDKYYDSDFADDSQYRIGMIYENNLFDFPSARDAYQKVLDNYSASDMYSEAQNGVYRMEEYIQRGM</sequence>
<protein>
    <recommendedName>
        <fullName evidence="4">Outer membrane lipoprotein BamD-like domain-containing protein</fullName>
    </recommendedName>
</protein>